<dbReference type="PROSITE" id="PS50118">
    <property type="entry name" value="HMG_BOX_2"/>
    <property type="match status" value="1"/>
</dbReference>
<evidence type="ECO:0000256" key="4">
    <source>
        <dbReference type="SAM" id="MobiDB-lite"/>
    </source>
</evidence>
<accession>A0ABP0JPC9</accession>
<dbReference type="EMBL" id="CAXAMN010006058">
    <property type="protein sequence ID" value="CAK9016304.1"/>
    <property type="molecule type" value="Genomic_DNA"/>
</dbReference>
<dbReference type="SUPFAM" id="SSF47095">
    <property type="entry name" value="HMG-box"/>
    <property type="match status" value="1"/>
</dbReference>
<evidence type="ECO:0008006" key="10">
    <source>
        <dbReference type="Google" id="ProtNLM"/>
    </source>
</evidence>
<evidence type="ECO:0000256" key="3">
    <source>
        <dbReference type="PROSITE-ProRule" id="PRU00267"/>
    </source>
</evidence>
<keyword evidence="2" id="KW-0862">Zinc</keyword>
<evidence type="ECO:0000313" key="9">
    <source>
        <dbReference type="Proteomes" id="UP001642484"/>
    </source>
</evidence>
<evidence type="ECO:0000256" key="1">
    <source>
        <dbReference type="ARBA" id="ARBA00022723"/>
    </source>
</evidence>
<dbReference type="Proteomes" id="UP001642484">
    <property type="component" value="Unassembled WGS sequence"/>
</dbReference>
<gene>
    <name evidence="8" type="ORF">CCMP2556_LOCUS12448</name>
</gene>
<feature type="region of interest" description="Disordered" evidence="4">
    <location>
        <begin position="1123"/>
        <end position="1222"/>
    </location>
</feature>
<keyword evidence="9" id="KW-1185">Reference proteome</keyword>
<dbReference type="Gene3D" id="1.10.30.10">
    <property type="entry name" value="High mobility group box domain"/>
    <property type="match status" value="1"/>
</dbReference>
<dbReference type="InterPro" id="IPR036910">
    <property type="entry name" value="HMG_box_dom_sf"/>
</dbReference>
<feature type="signal peptide" evidence="5">
    <location>
        <begin position="1"/>
        <end position="27"/>
    </location>
</feature>
<evidence type="ECO:0000259" key="7">
    <source>
        <dbReference type="PROSITE" id="PS50118"/>
    </source>
</evidence>
<feature type="compositionally biased region" description="Basic and acidic residues" evidence="4">
    <location>
        <begin position="1137"/>
        <end position="1150"/>
    </location>
</feature>
<evidence type="ECO:0000259" key="6">
    <source>
        <dbReference type="PROSITE" id="PS50064"/>
    </source>
</evidence>
<protein>
    <recommendedName>
        <fullName evidence="10">HMG box domain-containing protein</fullName>
    </recommendedName>
</protein>
<keyword evidence="5" id="KW-0732">Signal</keyword>
<dbReference type="InterPro" id="IPR009071">
    <property type="entry name" value="HMG_box_dom"/>
</dbReference>
<evidence type="ECO:0000313" key="8">
    <source>
        <dbReference type="EMBL" id="CAK9016304.1"/>
    </source>
</evidence>
<feature type="chain" id="PRO_5046573238" description="HMG box domain-containing protein" evidence="5">
    <location>
        <begin position="28"/>
        <end position="1354"/>
    </location>
</feature>
<keyword evidence="3" id="KW-0539">Nucleus</keyword>
<feature type="region of interest" description="Disordered" evidence="4">
    <location>
        <begin position="817"/>
        <end position="841"/>
    </location>
</feature>
<keyword evidence="1" id="KW-0479">Metal-binding</keyword>
<feature type="compositionally biased region" description="Basic residues" evidence="4">
    <location>
        <begin position="1123"/>
        <end position="1136"/>
    </location>
</feature>
<feature type="compositionally biased region" description="Low complexity" evidence="4">
    <location>
        <begin position="1159"/>
        <end position="1171"/>
    </location>
</feature>
<dbReference type="InterPro" id="IPR001510">
    <property type="entry name" value="Znf_PARP"/>
</dbReference>
<evidence type="ECO:0000256" key="5">
    <source>
        <dbReference type="SAM" id="SignalP"/>
    </source>
</evidence>
<feature type="compositionally biased region" description="Basic and acidic residues" evidence="4">
    <location>
        <begin position="1202"/>
        <end position="1218"/>
    </location>
</feature>
<name>A0ABP0JPC9_9DINO</name>
<reference evidence="8 9" key="1">
    <citation type="submission" date="2024-02" db="EMBL/GenBank/DDBJ databases">
        <authorList>
            <person name="Chen Y."/>
            <person name="Shah S."/>
            <person name="Dougan E. K."/>
            <person name="Thang M."/>
            <person name="Chan C."/>
        </authorList>
    </citation>
    <scope>NUCLEOTIDE SEQUENCE [LARGE SCALE GENOMIC DNA]</scope>
</reference>
<dbReference type="CDD" id="cd00084">
    <property type="entry name" value="HMG-box_SF"/>
    <property type="match status" value="1"/>
</dbReference>
<feature type="DNA-binding region" description="HMG box" evidence="3">
    <location>
        <begin position="751"/>
        <end position="819"/>
    </location>
</feature>
<dbReference type="PROSITE" id="PS50064">
    <property type="entry name" value="ZF_PARP_2"/>
    <property type="match status" value="1"/>
</dbReference>
<evidence type="ECO:0000256" key="2">
    <source>
        <dbReference type="ARBA" id="ARBA00022833"/>
    </source>
</evidence>
<proteinExistence type="predicted"/>
<sequence>MLLRAIPLTIAFGFCWLAVMPLSDLWASEPEPKNSPNHDSDDGDDASVQKLRRFCKTAKARAASLLSRQARKIERAAMANANSQVEAEASATQVFQQKFLASDATQWDPLEDMGPASSLLQCDESNGRRRAVFYYLKAVAQRVKQVFHWESSSASARPHCISIHTADDANMKFGSGARGSTEIQTVMANIQEHVVTCSASESECDLTWFNLHQPIVPLDRADTVGLYRAFMGWILGFSNYVGWRWQCWGIPPDLFRNVARRTVVFVGDALKANSALFKILSQCIHEQEKGPDASTQSCCLQILCNIHQVSLTRKNVALGFQGYFSCLVRLGHLFEGHNFRQKFHAAMSKLVQSNFEFIIVGNLPNDVQRWHDMKVQQLRLHTDTGFMGYCGRNPTTMSRTLQAMPSVKCESDKVLEAINKWTQAAQHPSGGDAQELGRLVEEMLQQDSSYAEQNAKRFRLVTETFQSPNFPVIVNCVDFLMLPLDTAVNQLLKRTTVLKRMRFNDLPENSTMQELKEESKVFFLQWADGTFGDNIIADFIKHVKTCQLQQICGSCSDPSVIQTCFELIVFGMADTWLRCCHPARCFPNQMFSLTTCDPQTFVQKLTGFQRIMRQCPECVDVAFSTPLLQSLDIAGAFDQEVQAYIQELQRHLTDIATFTPLATTLVENFHGKNQNALFKFRGKSKAPAAAAECSVLASLVSEHAYLKTLVMQSTMPSRWGIASMQKRLGRRKGIQPKCNRKARVIQSAGKSRRRMSAWNAFQQEQMRTRGVLTAVEYKQVMKDLGAEWRRLSGERKKQYALDAAYQQSCRDELETRPLKQPGKAPCHELATPEQPEDLPAEEQSTSALEKIAGSKHLSRISSKRLYVNSANKAGHPSWSTFGLSIQDANGAVRSDLVDLQTSQAAVDFAVAFSLHRRPDEDIIEQIPMPDVNVHTQTCFGLYGGGLCKKNEHHTLVKCFARSFAQLTTSQKLPSGTLVRCRPVCEVAGSGSSTDQVTEAYYFLGVLCQKPLIQVFAKAWPCTSGMQSQSGSSFALVNRGSGEQRPTFITSHEAFHQLVEAHSGRLRGIAVSVFTTRFEFDLWGVHFLQVAIIGKAVEHLLKTGVSPPNQKVQVKLPFGVKMEAKKRRPYKKRKCEPKHKPEPSKPKDTHLHVTAAPALSDPESCESSSDSPIDLDGDDDEIEIEEGNASAGPSEGESDGSEELVRDHDPPTVTAKEEEAAAQSAFQDYCEEADDRARLADVARAQPEVRKGHFRSHFSKSVGFTSEASLAPTGRSRCYHCNQAILKGSLRFTYFWSTSRPERYLHSTCIASFVKADLGNRLDQAVGAIEQFPRQSNDPQIRNGATILLNELLKL</sequence>
<comment type="caution">
    <text evidence="8">The sequence shown here is derived from an EMBL/GenBank/DDBJ whole genome shotgun (WGS) entry which is preliminary data.</text>
</comment>
<keyword evidence="3" id="KW-0238">DNA-binding</keyword>
<feature type="domain" description="PARP-type" evidence="6">
    <location>
        <begin position="1265"/>
        <end position="1339"/>
    </location>
</feature>
<feature type="domain" description="HMG box" evidence="7">
    <location>
        <begin position="751"/>
        <end position="819"/>
    </location>
</feature>
<feature type="compositionally biased region" description="Acidic residues" evidence="4">
    <location>
        <begin position="1172"/>
        <end position="1185"/>
    </location>
</feature>
<organism evidence="8 9">
    <name type="scientific">Durusdinium trenchii</name>
    <dbReference type="NCBI Taxonomy" id="1381693"/>
    <lineage>
        <taxon>Eukaryota</taxon>
        <taxon>Sar</taxon>
        <taxon>Alveolata</taxon>
        <taxon>Dinophyceae</taxon>
        <taxon>Suessiales</taxon>
        <taxon>Symbiodiniaceae</taxon>
        <taxon>Durusdinium</taxon>
    </lineage>
</organism>